<proteinExistence type="predicted"/>
<reference evidence="5" key="1">
    <citation type="submission" date="2021-04" db="EMBL/GenBank/DDBJ databases">
        <authorList>
            <consortium name="Molecular Ecology Group"/>
        </authorList>
    </citation>
    <scope>NUCLEOTIDE SEQUENCE</scope>
</reference>
<dbReference type="SMART" id="SM00248">
    <property type="entry name" value="ANK"/>
    <property type="match status" value="4"/>
</dbReference>
<dbReference type="InterPro" id="IPR032675">
    <property type="entry name" value="LRR_dom_sf"/>
</dbReference>
<organism evidence="5 6">
    <name type="scientific">Candidula unifasciata</name>
    <dbReference type="NCBI Taxonomy" id="100452"/>
    <lineage>
        <taxon>Eukaryota</taxon>
        <taxon>Metazoa</taxon>
        <taxon>Spiralia</taxon>
        <taxon>Lophotrochozoa</taxon>
        <taxon>Mollusca</taxon>
        <taxon>Gastropoda</taxon>
        <taxon>Heterobranchia</taxon>
        <taxon>Euthyneura</taxon>
        <taxon>Panpulmonata</taxon>
        <taxon>Eupulmonata</taxon>
        <taxon>Stylommatophora</taxon>
        <taxon>Helicina</taxon>
        <taxon>Helicoidea</taxon>
        <taxon>Geomitridae</taxon>
        <taxon>Candidula</taxon>
    </lineage>
</organism>
<dbReference type="InterPro" id="IPR002110">
    <property type="entry name" value="Ankyrin_rpt"/>
</dbReference>
<dbReference type="SUPFAM" id="SSF52058">
    <property type="entry name" value="L domain-like"/>
    <property type="match status" value="1"/>
</dbReference>
<accession>A0A8S4A214</accession>
<dbReference type="InterPro" id="IPR003591">
    <property type="entry name" value="Leu-rich_rpt_typical-subtyp"/>
</dbReference>
<dbReference type="InterPro" id="IPR001611">
    <property type="entry name" value="Leu-rich_rpt"/>
</dbReference>
<protein>
    <recommendedName>
        <fullName evidence="4">COR domain-containing protein</fullName>
    </recommendedName>
</protein>
<dbReference type="Pfam" id="PF16095">
    <property type="entry name" value="COR-A"/>
    <property type="match status" value="1"/>
</dbReference>
<dbReference type="InterPro" id="IPR036770">
    <property type="entry name" value="Ankyrin_rpt-contain_sf"/>
</dbReference>
<evidence type="ECO:0000256" key="3">
    <source>
        <dbReference type="PROSITE-ProRule" id="PRU00023"/>
    </source>
</evidence>
<dbReference type="Pfam" id="PF12796">
    <property type="entry name" value="Ank_2"/>
    <property type="match status" value="1"/>
</dbReference>
<evidence type="ECO:0000256" key="1">
    <source>
        <dbReference type="ARBA" id="ARBA00022614"/>
    </source>
</evidence>
<keyword evidence="2" id="KW-0677">Repeat</keyword>
<dbReference type="Gene3D" id="3.80.10.10">
    <property type="entry name" value="Ribonuclease Inhibitor"/>
    <property type="match status" value="3"/>
</dbReference>
<dbReference type="PROSITE" id="PS50088">
    <property type="entry name" value="ANK_REPEAT"/>
    <property type="match status" value="1"/>
</dbReference>
<feature type="non-terminal residue" evidence="5">
    <location>
        <position position="1"/>
    </location>
</feature>
<dbReference type="PROSITE" id="PS50297">
    <property type="entry name" value="ANK_REP_REGION"/>
    <property type="match status" value="1"/>
</dbReference>
<dbReference type="InterPro" id="IPR050216">
    <property type="entry name" value="LRR_domain-containing"/>
</dbReference>
<dbReference type="SUPFAM" id="SSF48403">
    <property type="entry name" value="Ankyrin repeat"/>
    <property type="match status" value="1"/>
</dbReference>
<dbReference type="SMART" id="SM00369">
    <property type="entry name" value="LRR_TYP"/>
    <property type="match status" value="7"/>
</dbReference>
<sequence>MEGRISSRARQFTQALENADQKLLEDLCIYNNEQELSEIRGTLESNQWILPRVCQLGFPDILQRIYGFHLIDIDTEYLGKTGLQYACQEGHMDIVKWLLDQGASLKKSVWKEDSEFYLATLHGNIDVVDVLLQKEPGLTSDTSVRYCLMYAACCGGHVDLMKKWCLPGVDVNETIAFTTDLSRCEQMYPLFAACQGEHLDVAICLIKEYDAVITKDICHHFPEFTTQLVRTLFMSDMKHTRDFCMANYKLEYILACWFTSNERTGLIMNQQTSQDSDSESFVEEDDDKMIETVIDLKGNRLRSLPDEVLWTLRELVSLDVSYNPLGTIPDALDSSSLASNGIRLLNISYCELTSLSLHVFALPCLEQLNLSYNMLTTLGQKDGAENAAYSTGWKCTRLKSLDVSHNLLTLLPPGIHTCTELNSLNASHNELSTCPLWQCPMKMLDLSHNELVSFAPSADQYWKQTLRKLCLASNQIIELTESIVKMRTLTFLDVSYNKIQQMPQPDLWCCPLVSFNLNNNQLGLDKVKTPLQRIISLNQSPLPRVEFPKSCLASSLMELYLANNDLKTVPDGISDMEKLTVLDLSENPRIMELPAELGKLKKLLKLDLTGVTVKDKQLQNLITSVEDDRTRMYASDIIMHLERKRRNCVQPEILKIVVLGCKSINGPCIVQKMVSGKNAGTCDQERKSLTYEIWEIPDTKFTPAILPCFLSYNSLYIIIHDATYYGADLHSVSEKVSSVQTCVLRLKVIVVCTYINSMEKSKREKTEKEICEKSKCIFPRATFVSITLGGRDNFDSLQQEIYAAWESMSDAVYDRDVKLRHRQVPKVFIDVVSSVKKLQQDICLLDDFLQALGLTKCDLDDGVDDNLKLHEFLLQVGAMLHYDIHLDELSNCVILNPTWLFRVLFKFFKSLTSLNSPKTAQLPISVVRATVQEELPTGDYDYFPAFLKLLETFNIGLRLTDSANKKDELLLVPSLLPKHPPQFKIDAHKGACRAARLYHLSAISPAIWSHIISQLILAFDRFSKPKWKLGEQRSNASATLDRTKSFRMGCTSSLRGLNIYNKNVQYWRTGIMMHYDQGHVVVEQVACISRL</sequence>
<dbReference type="Pfam" id="PF13855">
    <property type="entry name" value="LRR_8"/>
    <property type="match status" value="1"/>
</dbReference>
<dbReference type="AlphaFoldDB" id="A0A8S4A214"/>
<name>A0A8S4A214_9EUPU</name>
<dbReference type="Proteomes" id="UP000678393">
    <property type="component" value="Unassembled WGS sequence"/>
</dbReference>
<evidence type="ECO:0000313" key="6">
    <source>
        <dbReference type="Proteomes" id="UP000678393"/>
    </source>
</evidence>
<keyword evidence="6" id="KW-1185">Reference proteome</keyword>
<keyword evidence="3" id="KW-0040">ANK repeat</keyword>
<dbReference type="InterPro" id="IPR032171">
    <property type="entry name" value="COR-A"/>
</dbReference>
<keyword evidence="1" id="KW-0433">Leucine-rich repeat</keyword>
<gene>
    <name evidence="5" type="ORF">CUNI_LOCUS19533</name>
</gene>
<dbReference type="PANTHER" id="PTHR48051:SF1">
    <property type="entry name" value="RAS SUPPRESSOR PROTEIN 1"/>
    <property type="match status" value="1"/>
</dbReference>
<feature type="repeat" description="ANK" evidence="3">
    <location>
        <begin position="78"/>
        <end position="105"/>
    </location>
</feature>
<evidence type="ECO:0000256" key="2">
    <source>
        <dbReference type="ARBA" id="ARBA00022737"/>
    </source>
</evidence>
<evidence type="ECO:0000313" key="5">
    <source>
        <dbReference type="EMBL" id="CAG5133975.1"/>
    </source>
</evidence>
<comment type="caution">
    <text evidence="5">The sequence shown here is derived from an EMBL/GenBank/DDBJ whole genome shotgun (WGS) entry which is preliminary data.</text>
</comment>
<dbReference type="Gene3D" id="1.25.40.20">
    <property type="entry name" value="Ankyrin repeat-containing domain"/>
    <property type="match status" value="1"/>
</dbReference>
<dbReference type="Pfam" id="PF00560">
    <property type="entry name" value="LRR_1"/>
    <property type="match status" value="1"/>
</dbReference>
<dbReference type="PANTHER" id="PTHR48051">
    <property type="match status" value="1"/>
</dbReference>
<dbReference type="GO" id="GO:0005737">
    <property type="term" value="C:cytoplasm"/>
    <property type="evidence" value="ECO:0007669"/>
    <property type="project" value="TreeGrafter"/>
</dbReference>
<feature type="domain" description="COR" evidence="4">
    <location>
        <begin position="825"/>
        <end position="976"/>
    </location>
</feature>
<dbReference type="EMBL" id="CAJHNH020006667">
    <property type="protein sequence ID" value="CAG5133975.1"/>
    <property type="molecule type" value="Genomic_DNA"/>
</dbReference>
<evidence type="ECO:0000259" key="4">
    <source>
        <dbReference type="Pfam" id="PF16095"/>
    </source>
</evidence>
<dbReference type="OrthoDB" id="1866797at2759"/>